<dbReference type="PANTHER" id="PTHR12126:SF11">
    <property type="entry name" value="NADH DEHYDROGENASE [UBIQUINONE] 1 ALPHA SUBCOMPLEX SUBUNIT 9, MITOCHONDRIAL"/>
    <property type="match status" value="1"/>
</dbReference>
<dbReference type="RefSeq" id="WP_116236967.1">
    <property type="nucleotide sequence ID" value="NZ_QRDP01000004.1"/>
</dbReference>
<evidence type="ECO:0000256" key="1">
    <source>
        <dbReference type="SAM" id="Phobius"/>
    </source>
</evidence>
<sequence>MRIMLLGANGFIGRHLLSEMLAHGHEAVAIVRKIDGLAEAFPGAEFVGMDLATALNEADWASHLQGIDLIVNAAGLLRGRAMSAVHEAMPKALYAAAVHAGVRRAVLLSAISARPDVPTDYARSKLDGEAVLRSSGLGWTILRPSLVYGDGSYGGTSLMRGMAGLPACVPIPGKGDFPFTPIHVRDLARAVRIACEDDGFAERTLEPVGPQTMDLREMLARYRAWLGFGRARFASIPMPVMGLFGRMGDLLGNGPIATNSLVQMVVGNAGDSKAFASAVGFEPRNLETALRDRPAQVQDRWHARLFFLAPALKAVLVLMWVTSALLGFFHGAAQADELVRSLGWPASLADPLRIGGSALDLGIAALLILDRHARWSTLAQLVMVFGYTLVIGFALPHLWLDPLGPLLKNIPILVAILIHGAIGDRR</sequence>
<keyword evidence="1" id="KW-1133">Transmembrane helix</keyword>
<reference evidence="3 4" key="1">
    <citation type="submission" date="2018-07" db="EMBL/GenBank/DDBJ databases">
        <title>Genomic Encyclopedia of Type Strains, Phase IV (KMG-IV): sequencing the most valuable type-strain genomes for metagenomic binning, comparative biology and taxonomic classification.</title>
        <authorList>
            <person name="Goeker M."/>
        </authorList>
    </citation>
    <scope>NUCLEOTIDE SEQUENCE [LARGE SCALE GENOMIC DNA]</scope>
    <source>
        <strain evidence="3 4">DSM 26725</strain>
    </source>
</reference>
<dbReference type="PANTHER" id="PTHR12126">
    <property type="entry name" value="NADH-UBIQUINONE OXIDOREDUCTASE 39 KDA SUBUNIT-RELATED"/>
    <property type="match status" value="1"/>
</dbReference>
<protein>
    <submittedName>
        <fullName evidence="3">Uncharacterized protein YbjT (DUF2867 family)</fullName>
    </submittedName>
</protein>
<dbReference type="Gene3D" id="3.40.50.720">
    <property type="entry name" value="NAD(P)-binding Rossmann-like Domain"/>
    <property type="match status" value="1"/>
</dbReference>
<feature type="domain" description="NAD(P)-binding" evidence="2">
    <location>
        <begin position="7"/>
        <end position="148"/>
    </location>
</feature>
<dbReference type="SUPFAM" id="SSF51735">
    <property type="entry name" value="NAD(P)-binding Rossmann-fold domains"/>
    <property type="match status" value="1"/>
</dbReference>
<dbReference type="InterPro" id="IPR036291">
    <property type="entry name" value="NAD(P)-bd_dom_sf"/>
</dbReference>
<proteinExistence type="predicted"/>
<dbReference type="InterPro" id="IPR016040">
    <property type="entry name" value="NAD(P)-bd_dom"/>
</dbReference>
<dbReference type="OrthoDB" id="5377001at2"/>
<dbReference type="Proteomes" id="UP000256310">
    <property type="component" value="Unassembled WGS sequence"/>
</dbReference>
<dbReference type="GO" id="GO:0044877">
    <property type="term" value="F:protein-containing complex binding"/>
    <property type="evidence" value="ECO:0007669"/>
    <property type="project" value="TreeGrafter"/>
</dbReference>
<keyword evidence="4" id="KW-1185">Reference proteome</keyword>
<feature type="transmembrane region" description="Helical" evidence="1">
    <location>
        <begin position="305"/>
        <end position="332"/>
    </location>
</feature>
<dbReference type="Pfam" id="PF13460">
    <property type="entry name" value="NAD_binding_10"/>
    <property type="match status" value="1"/>
</dbReference>
<dbReference type="Pfam" id="PF13781">
    <property type="entry name" value="DoxX_3"/>
    <property type="match status" value="1"/>
</dbReference>
<organism evidence="3 4">
    <name type="scientific">Parasphingopyxis lamellibrachiae</name>
    <dbReference type="NCBI Taxonomy" id="680125"/>
    <lineage>
        <taxon>Bacteria</taxon>
        <taxon>Pseudomonadati</taxon>
        <taxon>Pseudomonadota</taxon>
        <taxon>Alphaproteobacteria</taxon>
        <taxon>Sphingomonadales</taxon>
        <taxon>Sphingomonadaceae</taxon>
        <taxon>Parasphingopyxis</taxon>
    </lineage>
</organism>
<dbReference type="InterPro" id="IPR025695">
    <property type="entry name" value="DoxX-like"/>
</dbReference>
<name>A0A3D9FJG7_9SPHN</name>
<accession>A0A3D9FJG7</accession>
<evidence type="ECO:0000313" key="4">
    <source>
        <dbReference type="Proteomes" id="UP000256310"/>
    </source>
</evidence>
<dbReference type="EMBL" id="QRDP01000004">
    <property type="protein sequence ID" value="RED17727.1"/>
    <property type="molecule type" value="Genomic_DNA"/>
</dbReference>
<evidence type="ECO:0000259" key="2">
    <source>
        <dbReference type="Pfam" id="PF13460"/>
    </source>
</evidence>
<comment type="caution">
    <text evidence="3">The sequence shown here is derived from an EMBL/GenBank/DDBJ whole genome shotgun (WGS) entry which is preliminary data.</text>
</comment>
<keyword evidence="1" id="KW-0472">Membrane</keyword>
<evidence type="ECO:0000313" key="3">
    <source>
        <dbReference type="EMBL" id="RED17727.1"/>
    </source>
</evidence>
<gene>
    <name evidence="3" type="ORF">DFR46_2780</name>
</gene>
<keyword evidence="1" id="KW-0812">Transmembrane</keyword>
<feature type="transmembrane region" description="Helical" evidence="1">
    <location>
        <begin position="381"/>
        <end position="400"/>
    </location>
</feature>
<dbReference type="InterPro" id="IPR051207">
    <property type="entry name" value="ComplexI_NDUFA9_subunit"/>
</dbReference>
<dbReference type="AlphaFoldDB" id="A0A3D9FJG7"/>